<feature type="domain" description="Glycosyl transferase family 1" evidence="2">
    <location>
        <begin position="195"/>
        <end position="357"/>
    </location>
</feature>
<feature type="domain" description="Glycosyltransferase subfamily 4-like N-terminal" evidence="3">
    <location>
        <begin position="19"/>
        <end position="182"/>
    </location>
</feature>
<dbReference type="Pfam" id="PF00534">
    <property type="entry name" value="Glycos_transf_1"/>
    <property type="match status" value="1"/>
</dbReference>
<dbReference type="InterPro" id="IPR001296">
    <property type="entry name" value="Glyco_trans_1"/>
</dbReference>
<name>A0A1U7PWI6_9FLAO</name>
<dbReference type="STRING" id="1121284.SAMN05660493_00873"/>
<evidence type="ECO:0000256" key="1">
    <source>
        <dbReference type="ARBA" id="ARBA00022679"/>
    </source>
</evidence>
<dbReference type="CDD" id="cd03801">
    <property type="entry name" value="GT4_PimA-like"/>
    <property type="match status" value="1"/>
</dbReference>
<dbReference type="RefSeq" id="WP_076782262.1">
    <property type="nucleotide sequence ID" value="NZ_FTPU01000007.1"/>
</dbReference>
<accession>A0A1U7PWI6</accession>
<dbReference type="InterPro" id="IPR028098">
    <property type="entry name" value="Glyco_trans_4-like_N"/>
</dbReference>
<dbReference type="GO" id="GO:0016757">
    <property type="term" value="F:glycosyltransferase activity"/>
    <property type="evidence" value="ECO:0007669"/>
    <property type="project" value="InterPro"/>
</dbReference>
<proteinExistence type="predicted"/>
<organism evidence="4 5">
    <name type="scientific">Epilithonimonas bovis DSM 19482</name>
    <dbReference type="NCBI Taxonomy" id="1121284"/>
    <lineage>
        <taxon>Bacteria</taxon>
        <taxon>Pseudomonadati</taxon>
        <taxon>Bacteroidota</taxon>
        <taxon>Flavobacteriia</taxon>
        <taxon>Flavobacteriales</taxon>
        <taxon>Weeksellaceae</taxon>
        <taxon>Chryseobacterium group</taxon>
        <taxon>Epilithonimonas</taxon>
    </lineage>
</organism>
<dbReference type="AlphaFoldDB" id="A0A1U7PWI6"/>
<evidence type="ECO:0000259" key="2">
    <source>
        <dbReference type="Pfam" id="PF00534"/>
    </source>
</evidence>
<dbReference type="SUPFAM" id="SSF53756">
    <property type="entry name" value="UDP-Glycosyltransferase/glycogen phosphorylase"/>
    <property type="match status" value="1"/>
</dbReference>
<protein>
    <submittedName>
        <fullName evidence="4">Glycosyltransferase involved in cell wall bisynthesis</fullName>
    </submittedName>
</protein>
<dbReference type="EMBL" id="FTPU01000007">
    <property type="protein sequence ID" value="SIT96200.1"/>
    <property type="molecule type" value="Genomic_DNA"/>
</dbReference>
<reference evidence="5" key="1">
    <citation type="submission" date="2016-10" db="EMBL/GenBank/DDBJ databases">
        <authorList>
            <person name="Varghese N."/>
            <person name="Submissions S."/>
        </authorList>
    </citation>
    <scope>NUCLEOTIDE SEQUENCE [LARGE SCALE GENOMIC DNA]</scope>
    <source>
        <strain evidence="5">DSM 19482</strain>
    </source>
</reference>
<evidence type="ECO:0000313" key="4">
    <source>
        <dbReference type="EMBL" id="SIT96200.1"/>
    </source>
</evidence>
<dbReference type="Pfam" id="PF13439">
    <property type="entry name" value="Glyco_transf_4"/>
    <property type="match status" value="1"/>
</dbReference>
<dbReference type="Proteomes" id="UP000187261">
    <property type="component" value="Unassembled WGS sequence"/>
</dbReference>
<evidence type="ECO:0000313" key="5">
    <source>
        <dbReference type="Proteomes" id="UP000187261"/>
    </source>
</evidence>
<dbReference type="PANTHER" id="PTHR46401:SF2">
    <property type="entry name" value="GLYCOSYLTRANSFERASE WBBK-RELATED"/>
    <property type="match status" value="1"/>
</dbReference>
<sequence length="384" mass="43800">MHIAFLSTEYPHATLPPAGGIGSFVKSMAYALTAKQHLVTVFLIGNQLDDKIWNDGAVKIIQIGTPEKNKFSFLFNRLKIAHVIKQNVLSLQIDLLECPDWEGWHAFVKVKIPIVTRIHGSVSYFNHLENKQRSRMMYFLEKRALMRSDAIIAVSNFAGQLTEQLFRTGKSYKVIYNGVDMQKFKPVTPVQQEGSEGTILYFGSLMRKKGCLEIPFIFNEVVAQRPNSRLVLAGKDTIDHLSGLSVWEMMQKEFSPEALSKVHYTGTVPYQEMQQLIAGSEVCIFPSYAETFGLTTIESMAMEKAVVVSDLPWNREIVENNISGFLVNPSNHREYSEKITTLLNYPELKREMGKNARLLVDDFFDQKKIIHTNIEMYKSFINEN</sequence>
<evidence type="ECO:0000259" key="3">
    <source>
        <dbReference type="Pfam" id="PF13439"/>
    </source>
</evidence>
<dbReference type="Gene3D" id="3.40.50.2000">
    <property type="entry name" value="Glycogen Phosphorylase B"/>
    <property type="match status" value="2"/>
</dbReference>
<dbReference type="OrthoDB" id="502646at2"/>
<keyword evidence="5" id="KW-1185">Reference proteome</keyword>
<keyword evidence="1 4" id="KW-0808">Transferase</keyword>
<gene>
    <name evidence="4" type="ORF">SAMN05660493_00873</name>
</gene>
<dbReference type="PANTHER" id="PTHR46401">
    <property type="entry name" value="GLYCOSYLTRANSFERASE WBBK-RELATED"/>
    <property type="match status" value="1"/>
</dbReference>